<reference evidence="2 3" key="2">
    <citation type="submission" date="2020-05" db="EMBL/GenBank/DDBJ databases">
        <authorList>
            <person name="Campoy J."/>
            <person name="Schneeberger K."/>
            <person name="Spophaly S."/>
        </authorList>
    </citation>
    <scope>NUCLEOTIDE SEQUENCE [LARGE SCALE GENOMIC DNA]</scope>
    <source>
        <strain evidence="2">PruArmRojPasFocal</strain>
    </source>
</reference>
<dbReference type="Proteomes" id="UP000507245">
    <property type="component" value="Unassembled WGS sequence"/>
</dbReference>
<accession>A0A6J5Y3B1</accession>
<dbReference type="AlphaFoldDB" id="A0A6J5Y3B1"/>
<protein>
    <submittedName>
        <fullName evidence="2">Uncharacterized protein</fullName>
    </submittedName>
</protein>
<organism evidence="2 4">
    <name type="scientific">Prunus armeniaca</name>
    <name type="common">Apricot</name>
    <name type="synonym">Armeniaca vulgaris</name>
    <dbReference type="NCBI Taxonomy" id="36596"/>
    <lineage>
        <taxon>Eukaryota</taxon>
        <taxon>Viridiplantae</taxon>
        <taxon>Streptophyta</taxon>
        <taxon>Embryophyta</taxon>
        <taxon>Tracheophyta</taxon>
        <taxon>Spermatophyta</taxon>
        <taxon>Magnoliopsida</taxon>
        <taxon>eudicotyledons</taxon>
        <taxon>Gunneridae</taxon>
        <taxon>Pentapetalae</taxon>
        <taxon>rosids</taxon>
        <taxon>fabids</taxon>
        <taxon>Rosales</taxon>
        <taxon>Rosaceae</taxon>
        <taxon>Amygdaloideae</taxon>
        <taxon>Amygdaleae</taxon>
        <taxon>Prunus</taxon>
    </lineage>
</organism>
<proteinExistence type="predicted"/>
<sequence length="72" mass="8082">MICLLGGSFIILQSDYAKDVAQPTLTSKRVVQADYCAHPENYNPVFHEKIAPLCICNCELHVLTGRNNLLDY</sequence>
<dbReference type="EMBL" id="CAEKDK010000007">
    <property type="protein sequence ID" value="CAB4288046.1"/>
    <property type="molecule type" value="Genomic_DNA"/>
</dbReference>
<evidence type="ECO:0000313" key="2">
    <source>
        <dbReference type="EMBL" id="CAB4318415.1"/>
    </source>
</evidence>
<gene>
    <name evidence="1" type="ORF">CURHAP_LOCUS46129</name>
    <name evidence="2" type="ORF">ORAREDHAP_LOCUS45471</name>
</gene>
<name>A0A6J5Y3B1_PRUAR</name>
<dbReference type="EMBL" id="CAEKKB010000007">
    <property type="protein sequence ID" value="CAB4318415.1"/>
    <property type="molecule type" value="Genomic_DNA"/>
</dbReference>
<evidence type="ECO:0000313" key="1">
    <source>
        <dbReference type="EMBL" id="CAB4288046.1"/>
    </source>
</evidence>
<dbReference type="Proteomes" id="UP000507222">
    <property type="component" value="Unassembled WGS sequence"/>
</dbReference>
<reference evidence="4" key="1">
    <citation type="journal article" date="2020" name="Genome Biol.">
        <title>Gamete binning: chromosome-level and haplotype-resolved genome assembly enabled by high-throughput single-cell sequencing of gamete genomes.</title>
        <authorList>
            <person name="Campoy J.A."/>
            <person name="Sun H."/>
            <person name="Goel M."/>
            <person name="Jiao W.-B."/>
            <person name="Folz-Donahue K."/>
            <person name="Wang N."/>
            <person name="Rubio M."/>
            <person name="Liu C."/>
            <person name="Kukat C."/>
            <person name="Ruiz D."/>
            <person name="Huettel B."/>
            <person name="Schneeberger K."/>
        </authorList>
    </citation>
    <scope>NUCLEOTIDE SEQUENCE [LARGE SCALE GENOMIC DNA]</scope>
    <source>
        <strain evidence="4">cv. Rojo Pasion</strain>
    </source>
</reference>
<keyword evidence="4" id="KW-1185">Reference proteome</keyword>
<evidence type="ECO:0000313" key="4">
    <source>
        <dbReference type="Proteomes" id="UP000507245"/>
    </source>
</evidence>
<evidence type="ECO:0000313" key="3">
    <source>
        <dbReference type="Proteomes" id="UP000507222"/>
    </source>
</evidence>